<dbReference type="CDD" id="cd06582">
    <property type="entry name" value="TM_PBP1_LivH_like"/>
    <property type="match status" value="1"/>
</dbReference>
<evidence type="ECO:0000256" key="6">
    <source>
        <dbReference type="ARBA" id="ARBA00022989"/>
    </source>
</evidence>
<evidence type="ECO:0000256" key="5">
    <source>
        <dbReference type="ARBA" id="ARBA00022970"/>
    </source>
</evidence>
<proteinExistence type="inferred from homology"/>
<organism evidence="10 11">
    <name type="scientific">Desulfoferula mesophila</name>
    <dbReference type="NCBI Taxonomy" id="3058419"/>
    <lineage>
        <taxon>Bacteria</taxon>
        <taxon>Pseudomonadati</taxon>
        <taxon>Thermodesulfobacteriota</taxon>
        <taxon>Desulfarculia</taxon>
        <taxon>Desulfarculales</taxon>
        <taxon>Desulfarculaceae</taxon>
        <taxon>Desulfoferula</taxon>
    </lineage>
</organism>
<dbReference type="PANTHER" id="PTHR11795:SF442">
    <property type="entry name" value="ABC TRANSPORTER ATP-BINDING PROTEIN"/>
    <property type="match status" value="1"/>
</dbReference>
<keyword evidence="11" id="KW-1185">Reference proteome</keyword>
<feature type="transmembrane region" description="Helical" evidence="9">
    <location>
        <begin position="102"/>
        <end position="120"/>
    </location>
</feature>
<dbReference type="RefSeq" id="WP_338605860.1">
    <property type="nucleotide sequence ID" value="NZ_AP028679.1"/>
</dbReference>
<keyword evidence="5" id="KW-0029">Amino-acid transport</keyword>
<evidence type="ECO:0000256" key="8">
    <source>
        <dbReference type="ARBA" id="ARBA00037998"/>
    </source>
</evidence>
<evidence type="ECO:0000256" key="1">
    <source>
        <dbReference type="ARBA" id="ARBA00004651"/>
    </source>
</evidence>
<dbReference type="GO" id="GO:0006865">
    <property type="term" value="P:amino acid transport"/>
    <property type="evidence" value="ECO:0007669"/>
    <property type="project" value="UniProtKB-KW"/>
</dbReference>
<dbReference type="GO" id="GO:0022857">
    <property type="term" value="F:transmembrane transporter activity"/>
    <property type="evidence" value="ECO:0007669"/>
    <property type="project" value="InterPro"/>
</dbReference>
<protein>
    <recommendedName>
        <fullName evidence="12">Branched-chain amino acid ABC transporter permease</fullName>
    </recommendedName>
</protein>
<feature type="transmembrane region" description="Helical" evidence="9">
    <location>
        <begin position="49"/>
        <end position="65"/>
    </location>
</feature>
<comment type="similarity">
    <text evidence="8">Belongs to the binding-protein-dependent transport system permease family. LivHM subfamily.</text>
</comment>
<keyword evidence="2" id="KW-0813">Transport</keyword>
<evidence type="ECO:0000256" key="7">
    <source>
        <dbReference type="ARBA" id="ARBA00023136"/>
    </source>
</evidence>
<evidence type="ECO:0000256" key="2">
    <source>
        <dbReference type="ARBA" id="ARBA00022448"/>
    </source>
</evidence>
<dbReference type="EMBL" id="AP028679">
    <property type="protein sequence ID" value="BEQ14134.1"/>
    <property type="molecule type" value="Genomic_DNA"/>
</dbReference>
<reference evidence="11" key="1">
    <citation type="journal article" date="2023" name="Arch. Microbiol.">
        <title>Desulfoferula mesophilus gen. nov. sp. nov., a mesophilic sulfate-reducing bacterium isolated from a brackish lake sediment.</title>
        <authorList>
            <person name="Watanabe T."/>
            <person name="Yabe T."/>
            <person name="Tsuji J.M."/>
            <person name="Fukui M."/>
        </authorList>
    </citation>
    <scope>NUCLEOTIDE SEQUENCE [LARGE SCALE GENOMIC DNA]</scope>
    <source>
        <strain evidence="11">12FAK</strain>
    </source>
</reference>
<evidence type="ECO:0000256" key="3">
    <source>
        <dbReference type="ARBA" id="ARBA00022475"/>
    </source>
</evidence>
<dbReference type="InterPro" id="IPR001851">
    <property type="entry name" value="ABC_transp_permease"/>
</dbReference>
<keyword evidence="7 9" id="KW-0472">Membrane</keyword>
<feature type="transmembrane region" description="Helical" evidence="9">
    <location>
        <begin position="20"/>
        <end position="42"/>
    </location>
</feature>
<dbReference type="InterPro" id="IPR052157">
    <property type="entry name" value="BCAA_transport_permease"/>
</dbReference>
<evidence type="ECO:0000313" key="11">
    <source>
        <dbReference type="Proteomes" id="UP001366166"/>
    </source>
</evidence>
<accession>A0AAU9EHU1</accession>
<dbReference type="PANTHER" id="PTHR11795">
    <property type="entry name" value="BRANCHED-CHAIN AMINO ACID TRANSPORT SYSTEM PERMEASE PROTEIN LIVH"/>
    <property type="match status" value="1"/>
</dbReference>
<evidence type="ECO:0000256" key="9">
    <source>
        <dbReference type="SAM" id="Phobius"/>
    </source>
</evidence>
<keyword evidence="4 9" id="KW-0812">Transmembrane</keyword>
<keyword evidence="3" id="KW-1003">Cell membrane</keyword>
<keyword evidence="6 9" id="KW-1133">Transmembrane helix</keyword>
<feature type="transmembrane region" description="Helical" evidence="9">
    <location>
        <begin position="267"/>
        <end position="287"/>
    </location>
</feature>
<feature type="transmembrane region" description="Helical" evidence="9">
    <location>
        <begin position="151"/>
        <end position="169"/>
    </location>
</feature>
<comment type="subcellular location">
    <subcellularLocation>
        <location evidence="1">Cell membrane</location>
        <topology evidence="1">Multi-pass membrane protein</topology>
    </subcellularLocation>
</comment>
<evidence type="ECO:0000256" key="4">
    <source>
        <dbReference type="ARBA" id="ARBA00022692"/>
    </source>
</evidence>
<feature type="transmembrane region" description="Helical" evidence="9">
    <location>
        <begin position="189"/>
        <end position="216"/>
    </location>
</feature>
<evidence type="ECO:0008006" key="12">
    <source>
        <dbReference type="Google" id="ProtNLM"/>
    </source>
</evidence>
<sequence>MDTASHITLAALGQQLLVGLSRTTILFIVSSGLSLILGVLRIPNVSHGSLYMIGAFVTYSVATFIGGQTGFWVALAVAPVAVGLLALAVERGIFCHLYEREHLMLLLFTFSLMLVLGDLVKMTWGSDYRSLSAPPMMQGSFSLGGMPFPRYNLFLLIMGPLVALGLWALTNKTKIGKIARAAAVDREMVAAMGINVSWVFAFVFCLGCLMAGLGGALVAPTQNITQGMDHAIIMEAFLIVIIGGLGNMWGALLGAAIFGITDSIGILVWPQFAIVFPYVAVTIVLVFRPKGLLKSTW</sequence>
<feature type="transmembrane region" description="Helical" evidence="9">
    <location>
        <begin position="236"/>
        <end position="260"/>
    </location>
</feature>
<dbReference type="KEGG" id="dmp:FAK_12000"/>
<feature type="transmembrane region" description="Helical" evidence="9">
    <location>
        <begin position="71"/>
        <end position="90"/>
    </location>
</feature>
<dbReference type="GO" id="GO:0005886">
    <property type="term" value="C:plasma membrane"/>
    <property type="evidence" value="ECO:0007669"/>
    <property type="project" value="UniProtKB-SubCell"/>
</dbReference>
<dbReference type="AlphaFoldDB" id="A0AAU9EHU1"/>
<name>A0AAU9EHU1_9BACT</name>
<evidence type="ECO:0000313" key="10">
    <source>
        <dbReference type="EMBL" id="BEQ14134.1"/>
    </source>
</evidence>
<gene>
    <name evidence="10" type="ORF">FAK_12000</name>
</gene>
<dbReference type="Proteomes" id="UP001366166">
    <property type="component" value="Chromosome"/>
</dbReference>
<dbReference type="Pfam" id="PF02653">
    <property type="entry name" value="BPD_transp_2"/>
    <property type="match status" value="1"/>
</dbReference>